<dbReference type="Proteomes" id="UP000887575">
    <property type="component" value="Unassembled WGS sequence"/>
</dbReference>
<accession>A0AAF3EI25</accession>
<proteinExistence type="predicted"/>
<evidence type="ECO:0000313" key="1">
    <source>
        <dbReference type="Proteomes" id="UP000887575"/>
    </source>
</evidence>
<organism evidence="1 2">
    <name type="scientific">Mesorhabditis belari</name>
    <dbReference type="NCBI Taxonomy" id="2138241"/>
    <lineage>
        <taxon>Eukaryota</taxon>
        <taxon>Metazoa</taxon>
        <taxon>Ecdysozoa</taxon>
        <taxon>Nematoda</taxon>
        <taxon>Chromadorea</taxon>
        <taxon>Rhabditida</taxon>
        <taxon>Rhabditina</taxon>
        <taxon>Rhabditomorpha</taxon>
        <taxon>Rhabditoidea</taxon>
        <taxon>Rhabditidae</taxon>
        <taxon>Mesorhabditinae</taxon>
        <taxon>Mesorhabditis</taxon>
    </lineage>
</organism>
<protein>
    <submittedName>
        <fullName evidence="2">Uncharacterized protein</fullName>
    </submittedName>
</protein>
<name>A0AAF3EI25_9BILA</name>
<sequence length="126" mass="14274">MSAHPNLNMFAAGHDNGNCCFQDSNVKVPPYCVSDNLVFCTPGDKTIHRRDMKATGKDQAFGKLSWWGCSCNSYYALHYNAAGKLLYLRHAYTIGTKIYDVYKLEPDCCYLEMMKGSIYLMCSKNE</sequence>
<dbReference type="AlphaFoldDB" id="A0AAF3EI25"/>
<keyword evidence="1" id="KW-1185">Reference proteome</keyword>
<dbReference type="WBParaSite" id="MBELARI_LOCUS13646">
    <property type="protein sequence ID" value="MBELARI_LOCUS13646"/>
    <property type="gene ID" value="MBELARI_LOCUS13646"/>
</dbReference>
<evidence type="ECO:0000313" key="2">
    <source>
        <dbReference type="WBParaSite" id="MBELARI_LOCUS13646"/>
    </source>
</evidence>
<reference evidence="2" key="1">
    <citation type="submission" date="2024-02" db="UniProtKB">
        <authorList>
            <consortium name="WormBaseParasite"/>
        </authorList>
    </citation>
    <scope>IDENTIFICATION</scope>
</reference>